<name>A0A9X3AIY3_9PSEU</name>
<evidence type="ECO:0000313" key="5">
    <source>
        <dbReference type="EMBL" id="MCS7481185.1"/>
    </source>
</evidence>
<keyword evidence="6" id="KW-1185">Reference proteome</keyword>
<dbReference type="SMART" id="SM00347">
    <property type="entry name" value="HTH_MARR"/>
    <property type="match status" value="1"/>
</dbReference>
<accession>A0A9X3AIY3</accession>
<dbReference type="AlphaFoldDB" id="A0A9X3AIY3"/>
<dbReference type="Proteomes" id="UP001141259">
    <property type="component" value="Unassembled WGS sequence"/>
</dbReference>
<dbReference type="SUPFAM" id="SSF46785">
    <property type="entry name" value="Winged helix' DNA-binding domain"/>
    <property type="match status" value="1"/>
</dbReference>
<dbReference type="GO" id="GO:0003677">
    <property type="term" value="F:DNA binding"/>
    <property type="evidence" value="ECO:0007669"/>
    <property type="project" value="UniProtKB-KW"/>
</dbReference>
<dbReference type="PROSITE" id="PS01117">
    <property type="entry name" value="HTH_MARR_1"/>
    <property type="match status" value="1"/>
</dbReference>
<dbReference type="GO" id="GO:0006950">
    <property type="term" value="P:response to stress"/>
    <property type="evidence" value="ECO:0007669"/>
    <property type="project" value="TreeGrafter"/>
</dbReference>
<dbReference type="PROSITE" id="PS50995">
    <property type="entry name" value="HTH_MARR_2"/>
    <property type="match status" value="1"/>
</dbReference>
<protein>
    <submittedName>
        <fullName evidence="5">MarR family transcriptional regulator</fullName>
    </submittedName>
</protein>
<keyword evidence="2" id="KW-0238">DNA-binding</keyword>
<dbReference type="InterPro" id="IPR000835">
    <property type="entry name" value="HTH_MarR-typ"/>
</dbReference>
<evidence type="ECO:0000256" key="2">
    <source>
        <dbReference type="ARBA" id="ARBA00023125"/>
    </source>
</evidence>
<dbReference type="InterPro" id="IPR036390">
    <property type="entry name" value="WH_DNA-bd_sf"/>
</dbReference>
<evidence type="ECO:0000256" key="3">
    <source>
        <dbReference type="ARBA" id="ARBA00023163"/>
    </source>
</evidence>
<keyword evidence="1" id="KW-0805">Transcription regulation</keyword>
<feature type="domain" description="HTH marR-type" evidence="4">
    <location>
        <begin position="11"/>
        <end position="145"/>
    </location>
</feature>
<evidence type="ECO:0000313" key="6">
    <source>
        <dbReference type="Proteomes" id="UP001141259"/>
    </source>
</evidence>
<dbReference type="InterPro" id="IPR039422">
    <property type="entry name" value="MarR/SlyA-like"/>
</dbReference>
<dbReference type="PANTHER" id="PTHR33164:SF99">
    <property type="entry name" value="MARR FAMILY REGULATORY PROTEIN"/>
    <property type="match status" value="1"/>
</dbReference>
<evidence type="ECO:0000256" key="1">
    <source>
        <dbReference type="ARBA" id="ARBA00023015"/>
    </source>
</evidence>
<keyword evidence="3" id="KW-0804">Transcription</keyword>
<dbReference type="EMBL" id="JANYMP010000017">
    <property type="protein sequence ID" value="MCS7481185.1"/>
    <property type="molecule type" value="Genomic_DNA"/>
</dbReference>
<dbReference type="InterPro" id="IPR023187">
    <property type="entry name" value="Tscrpt_reg_MarR-type_CS"/>
</dbReference>
<evidence type="ECO:0000259" key="4">
    <source>
        <dbReference type="PROSITE" id="PS50995"/>
    </source>
</evidence>
<comment type="caution">
    <text evidence="5">The sequence shown here is derived from an EMBL/GenBank/DDBJ whole genome shotgun (WGS) entry which is preliminary data.</text>
</comment>
<dbReference type="RefSeq" id="WP_259626681.1">
    <property type="nucleotide sequence ID" value="NZ_JANYMP010000017.1"/>
</dbReference>
<proteinExistence type="predicted"/>
<gene>
    <name evidence="5" type="ORF">NZH93_30385</name>
</gene>
<reference evidence="5" key="1">
    <citation type="submission" date="2022-08" db="EMBL/GenBank/DDBJ databases">
        <authorList>
            <person name="Tistechok S."/>
            <person name="Samborskyy M."/>
            <person name="Roman I."/>
        </authorList>
    </citation>
    <scope>NUCLEOTIDE SEQUENCE</scope>
    <source>
        <strain evidence="5">DSM 103496</strain>
    </source>
</reference>
<sequence>MGTRTDRTTAEPDLGVLAGRLLFAVQREMFTTFAEKGFPDLHPRHGAVLAYLDKDGVRATDLSKLSGVHKQVIGTVVDELERLGYVERHPDPADRRAKLICPTERGLDQMRVADTFVATLERRHARRMGTEAYAQFKTMFNEVVEHQRRRVEE</sequence>
<dbReference type="GO" id="GO:0003700">
    <property type="term" value="F:DNA-binding transcription factor activity"/>
    <property type="evidence" value="ECO:0007669"/>
    <property type="project" value="InterPro"/>
</dbReference>
<dbReference type="Pfam" id="PF12802">
    <property type="entry name" value="MarR_2"/>
    <property type="match status" value="1"/>
</dbReference>
<organism evidence="5 6">
    <name type="scientific">Umezawaea endophytica</name>
    <dbReference type="NCBI Taxonomy" id="1654476"/>
    <lineage>
        <taxon>Bacteria</taxon>
        <taxon>Bacillati</taxon>
        <taxon>Actinomycetota</taxon>
        <taxon>Actinomycetes</taxon>
        <taxon>Pseudonocardiales</taxon>
        <taxon>Pseudonocardiaceae</taxon>
        <taxon>Umezawaea</taxon>
    </lineage>
</organism>
<dbReference type="PANTHER" id="PTHR33164">
    <property type="entry name" value="TRANSCRIPTIONAL REGULATOR, MARR FAMILY"/>
    <property type="match status" value="1"/>
</dbReference>
<dbReference type="Gene3D" id="1.10.10.10">
    <property type="entry name" value="Winged helix-like DNA-binding domain superfamily/Winged helix DNA-binding domain"/>
    <property type="match status" value="1"/>
</dbReference>
<dbReference type="InterPro" id="IPR036388">
    <property type="entry name" value="WH-like_DNA-bd_sf"/>
</dbReference>